<evidence type="ECO:0000313" key="3">
    <source>
        <dbReference type="Proteomes" id="UP000077177"/>
    </source>
</evidence>
<dbReference type="EMBL" id="CP011390">
    <property type="protein sequence ID" value="ANE52765.1"/>
    <property type="molecule type" value="Genomic_DNA"/>
</dbReference>
<dbReference type="KEGG" id="fla:SY85_22095"/>
<dbReference type="InterPro" id="IPR032710">
    <property type="entry name" value="NTF2-like_dom_sf"/>
</dbReference>
<dbReference type="Gene3D" id="3.10.450.50">
    <property type="match status" value="1"/>
</dbReference>
<dbReference type="SUPFAM" id="SSF54427">
    <property type="entry name" value="NTF2-like"/>
    <property type="match status" value="1"/>
</dbReference>
<name>A0A172U087_9BACT</name>
<evidence type="ECO:0000313" key="2">
    <source>
        <dbReference type="EMBL" id="ANE52765.1"/>
    </source>
</evidence>
<accession>A0A172U087</accession>
<dbReference type="InterPro" id="IPR027843">
    <property type="entry name" value="DUF4440"/>
</dbReference>
<organism evidence="2 3">
    <name type="scientific">Flavisolibacter tropicus</name>
    <dbReference type="NCBI Taxonomy" id="1492898"/>
    <lineage>
        <taxon>Bacteria</taxon>
        <taxon>Pseudomonadati</taxon>
        <taxon>Bacteroidota</taxon>
        <taxon>Chitinophagia</taxon>
        <taxon>Chitinophagales</taxon>
        <taxon>Chitinophagaceae</taxon>
        <taxon>Flavisolibacter</taxon>
    </lineage>
</organism>
<evidence type="ECO:0000259" key="1">
    <source>
        <dbReference type="Pfam" id="PF14534"/>
    </source>
</evidence>
<keyword evidence="3" id="KW-1185">Reference proteome</keyword>
<dbReference type="Pfam" id="PF14534">
    <property type="entry name" value="DUF4440"/>
    <property type="match status" value="1"/>
</dbReference>
<dbReference type="STRING" id="1492898.SY85_22095"/>
<sequence length="150" mass="17469">MKRLLFINAVLVSLLGRAQTVNNKGNTKPEIRMLMNDWMVATMKKDVTTLNKIMAPEYKLYDIYPFDKAPATRETWMTNAIQHLKIDSVHYYTMKVDVIDNTAIVQSKFYWAGSFYGQPFADSASILVDTWMKRKQGWQVVNRLRVDKPE</sequence>
<feature type="domain" description="DUF4440" evidence="1">
    <location>
        <begin position="32"/>
        <end position="140"/>
    </location>
</feature>
<dbReference type="OrthoDB" id="5383110at2"/>
<dbReference type="Proteomes" id="UP000077177">
    <property type="component" value="Chromosome"/>
</dbReference>
<protein>
    <recommendedName>
        <fullName evidence="1">DUF4440 domain-containing protein</fullName>
    </recommendedName>
</protein>
<dbReference type="RefSeq" id="WP_066407821.1">
    <property type="nucleotide sequence ID" value="NZ_CP011390.1"/>
</dbReference>
<dbReference type="AlphaFoldDB" id="A0A172U087"/>
<gene>
    <name evidence="2" type="ORF">SY85_22095</name>
</gene>
<reference evidence="2 3" key="2">
    <citation type="journal article" date="2016" name="Int. J. Syst. Evol. Microbiol.">
        <title>Flavisolibacter tropicus sp. nov., isolated from tropical soil.</title>
        <authorList>
            <person name="Lee J.J."/>
            <person name="Kang M.S."/>
            <person name="Kim G.S."/>
            <person name="Lee C.S."/>
            <person name="Lim S."/>
            <person name="Lee J."/>
            <person name="Roh S.H."/>
            <person name="Kang H."/>
            <person name="Ha J.M."/>
            <person name="Bae S."/>
            <person name="Jung H.Y."/>
            <person name="Kim M.K."/>
        </authorList>
    </citation>
    <scope>NUCLEOTIDE SEQUENCE [LARGE SCALE GENOMIC DNA]</scope>
    <source>
        <strain evidence="2 3">LCS9</strain>
    </source>
</reference>
<reference evidence="3" key="1">
    <citation type="submission" date="2015-01" db="EMBL/GenBank/DDBJ databases">
        <title>Flavisolibacter sp./LCS9/ whole genome sequencing.</title>
        <authorList>
            <person name="Kim M.K."/>
            <person name="Srinivasan S."/>
            <person name="Lee J.-J."/>
        </authorList>
    </citation>
    <scope>NUCLEOTIDE SEQUENCE [LARGE SCALE GENOMIC DNA]</scope>
    <source>
        <strain evidence="3">LCS9</strain>
    </source>
</reference>
<proteinExistence type="predicted"/>